<dbReference type="STRING" id="29534.SAMN05444366_3828"/>
<feature type="domain" description="Cyclic nucleotide-binding" evidence="1">
    <location>
        <begin position="9"/>
        <end position="112"/>
    </location>
</feature>
<dbReference type="CDD" id="cd00038">
    <property type="entry name" value="CAP_ED"/>
    <property type="match status" value="1"/>
</dbReference>
<dbReference type="EMBL" id="FRBY01000005">
    <property type="protein sequence ID" value="SHM64952.1"/>
    <property type="molecule type" value="Genomic_DNA"/>
</dbReference>
<name>A0A1M7KHT8_9FLAO</name>
<dbReference type="SUPFAM" id="SSF51206">
    <property type="entry name" value="cAMP-binding domain-like"/>
    <property type="match status" value="1"/>
</dbReference>
<dbReference type="GO" id="GO:0016301">
    <property type="term" value="F:kinase activity"/>
    <property type="evidence" value="ECO:0007669"/>
    <property type="project" value="UniProtKB-KW"/>
</dbReference>
<dbReference type="Pfam" id="PF00027">
    <property type="entry name" value="cNMP_binding"/>
    <property type="match status" value="1"/>
</dbReference>
<accession>A0A1M7KHT8</accession>
<dbReference type="InterPro" id="IPR018490">
    <property type="entry name" value="cNMP-bd_dom_sf"/>
</dbReference>
<gene>
    <name evidence="2" type="ORF">SAMN05444366_3828</name>
</gene>
<dbReference type="AlphaFoldDB" id="A0A1M7KHT8"/>
<reference evidence="3" key="1">
    <citation type="submission" date="2016-11" db="EMBL/GenBank/DDBJ databases">
        <authorList>
            <person name="Varghese N."/>
            <person name="Submissions S."/>
        </authorList>
    </citation>
    <scope>NUCLEOTIDE SEQUENCE [LARGE SCALE GENOMIC DNA]</scope>
    <source>
        <strain evidence="3">DSM 1811</strain>
    </source>
</reference>
<evidence type="ECO:0000313" key="3">
    <source>
        <dbReference type="Proteomes" id="UP000184121"/>
    </source>
</evidence>
<dbReference type="Proteomes" id="UP000184121">
    <property type="component" value="Unassembled WGS sequence"/>
</dbReference>
<keyword evidence="3" id="KW-1185">Reference proteome</keyword>
<organism evidence="2 3">
    <name type="scientific">Flavobacterium saccharophilum</name>
    <dbReference type="NCBI Taxonomy" id="29534"/>
    <lineage>
        <taxon>Bacteria</taxon>
        <taxon>Pseudomonadati</taxon>
        <taxon>Bacteroidota</taxon>
        <taxon>Flavobacteriia</taxon>
        <taxon>Flavobacteriales</taxon>
        <taxon>Flavobacteriaceae</taxon>
        <taxon>Flavobacterium</taxon>
    </lineage>
</organism>
<keyword evidence="2" id="KW-0418">Kinase</keyword>
<proteinExistence type="predicted"/>
<dbReference type="PROSITE" id="PS50042">
    <property type="entry name" value="CNMP_BINDING_3"/>
    <property type="match status" value="1"/>
</dbReference>
<dbReference type="OrthoDB" id="680421at2"/>
<evidence type="ECO:0000259" key="1">
    <source>
        <dbReference type="PROSITE" id="PS50042"/>
    </source>
</evidence>
<dbReference type="InterPro" id="IPR014710">
    <property type="entry name" value="RmlC-like_jellyroll"/>
</dbReference>
<protein>
    <submittedName>
        <fullName evidence="2">cAMP-binding domain of CRP or a regulatory subunit of cAMP-dependent protein kinases</fullName>
    </submittedName>
</protein>
<dbReference type="InterPro" id="IPR000595">
    <property type="entry name" value="cNMP-bd_dom"/>
</dbReference>
<dbReference type="RefSeq" id="WP_072974921.1">
    <property type="nucleotide sequence ID" value="NZ_FRBY01000005.1"/>
</dbReference>
<evidence type="ECO:0000313" key="2">
    <source>
        <dbReference type="EMBL" id="SHM64952.1"/>
    </source>
</evidence>
<keyword evidence="2" id="KW-0808">Transferase</keyword>
<sequence>MEIDQIIDQIHPLPENSKLKIQDCIDEVNYSKGHILIRANKIETSIYFIKKGIARAYSNRDNNEVTFWFGKEGDVLLSLKSYVANQSGYEDIELLEDCELYQIKTEKLQALFEEDINIANWGRKLAEKEFVKTEERLIAITFQTATERYKELLQNNPTLILRIQLGYIASYLGITQVSLSRIRSEIK</sequence>
<dbReference type="Gene3D" id="2.60.120.10">
    <property type="entry name" value="Jelly Rolls"/>
    <property type="match status" value="1"/>
</dbReference>